<organism evidence="1">
    <name type="scientific">Neisseria meningitidis alpha275</name>
    <dbReference type="NCBI Taxonomy" id="295996"/>
    <lineage>
        <taxon>Bacteria</taxon>
        <taxon>Pseudomonadati</taxon>
        <taxon>Pseudomonadota</taxon>
        <taxon>Betaproteobacteria</taxon>
        <taxon>Neisseriales</taxon>
        <taxon>Neisseriaceae</taxon>
        <taxon>Neisseria</taxon>
    </lineage>
</organism>
<evidence type="ECO:0000313" key="1">
    <source>
        <dbReference type="EMBL" id="CBA09968.1"/>
    </source>
</evidence>
<gene>
    <name evidence="1" type="ORF">NMW_2416</name>
</gene>
<sequence length="32" mass="4133">MENCDKYILKKFFIAYRIEFNAEKQYQREKER</sequence>
<accession>C6SN82</accession>
<dbReference type="AlphaFoldDB" id="C6SN82"/>
<reference evidence="1" key="1">
    <citation type="journal article" date="2008" name="Proc. Natl. Acad. Sci. U.S.A.">
        <title>Whole-genome comparison of disease and carriage strains provides insights into virulence evolution in Neisseria meningitidis.</title>
        <authorList>
            <person name="Schoen C."/>
            <person name="Blom J."/>
            <person name="Claus H."/>
            <person name="Schramm-Glueck A."/>
            <person name="Brandt P."/>
            <person name="Mueller T."/>
            <person name="Goesmann A."/>
            <person name="Joseph B."/>
            <person name="Konietzny S."/>
            <person name="Kurzai O."/>
            <person name="Schmitt C."/>
            <person name="Friedrich T."/>
            <person name="Linke B."/>
            <person name="Vogel U."/>
            <person name="Frosch M."/>
        </authorList>
    </citation>
    <scope>NUCLEOTIDE SEQUENCE</scope>
    <source>
        <strain evidence="1">Alpha275</strain>
    </source>
</reference>
<protein>
    <submittedName>
        <fullName evidence="1">Uncharacterized protein</fullName>
    </submittedName>
</protein>
<proteinExistence type="predicted"/>
<dbReference type="EMBL" id="AM889138">
    <property type="protein sequence ID" value="CBA09968.1"/>
    <property type="molecule type" value="Genomic_DNA"/>
</dbReference>
<name>C6SN82_NEIME</name>